<comment type="similarity">
    <text evidence="3">Belongs to the PTEN phosphatase protein family.</text>
</comment>
<feature type="domain" description="Phosphatase tensin-type" evidence="23">
    <location>
        <begin position="14"/>
        <end position="186"/>
    </location>
</feature>
<evidence type="ECO:0000259" key="23">
    <source>
        <dbReference type="PROSITE" id="PS51181"/>
    </source>
</evidence>
<dbReference type="PROSITE" id="PS51181">
    <property type="entry name" value="PPASE_TENSIN"/>
    <property type="match status" value="1"/>
</dbReference>
<evidence type="ECO:0000256" key="12">
    <source>
        <dbReference type="ARBA" id="ARBA00034256"/>
    </source>
</evidence>
<dbReference type="InterPro" id="IPR000387">
    <property type="entry name" value="Tyr_Pase_dom"/>
</dbReference>
<dbReference type="PROSITE" id="PS51182">
    <property type="entry name" value="C2_TENSIN"/>
    <property type="match status" value="1"/>
</dbReference>
<organism evidence="25">
    <name type="scientific">Absidia glauca</name>
    <name type="common">Pin mould</name>
    <dbReference type="NCBI Taxonomy" id="4829"/>
    <lineage>
        <taxon>Eukaryota</taxon>
        <taxon>Fungi</taxon>
        <taxon>Fungi incertae sedis</taxon>
        <taxon>Mucoromycota</taxon>
        <taxon>Mucoromycotina</taxon>
        <taxon>Mucoromycetes</taxon>
        <taxon>Mucorales</taxon>
        <taxon>Cunninghamellaceae</taxon>
        <taxon>Absidia</taxon>
    </lineage>
</organism>
<keyword evidence="26" id="KW-1185">Reference proteome</keyword>
<dbReference type="SMART" id="SM00404">
    <property type="entry name" value="PTPc_motif"/>
    <property type="match status" value="1"/>
</dbReference>
<dbReference type="PROSITE" id="PS00383">
    <property type="entry name" value="TYR_PHOSPHATASE_1"/>
    <property type="match status" value="1"/>
</dbReference>
<dbReference type="InterPro" id="IPR003595">
    <property type="entry name" value="Tyr_Pase_cat"/>
</dbReference>
<comment type="catalytic activity">
    <reaction evidence="19">
        <text>O-phospho-L-seryl-[protein] + H2O = L-seryl-[protein] + phosphate</text>
        <dbReference type="Rhea" id="RHEA:20629"/>
        <dbReference type="Rhea" id="RHEA-COMP:9863"/>
        <dbReference type="Rhea" id="RHEA-COMP:11604"/>
        <dbReference type="ChEBI" id="CHEBI:15377"/>
        <dbReference type="ChEBI" id="CHEBI:29999"/>
        <dbReference type="ChEBI" id="CHEBI:43474"/>
        <dbReference type="ChEBI" id="CHEBI:83421"/>
        <dbReference type="EC" id="3.1.3.16"/>
    </reaction>
    <physiologicalReaction direction="left-to-right" evidence="19">
        <dbReference type="Rhea" id="RHEA:20630"/>
    </physiologicalReaction>
</comment>
<dbReference type="InterPro" id="IPR051281">
    <property type="entry name" value="Dual-spec_lipid-protein_phosph"/>
</dbReference>
<evidence type="ECO:0000256" key="9">
    <source>
        <dbReference type="ARBA" id="ARBA00022912"/>
    </source>
</evidence>
<dbReference type="InterPro" id="IPR035892">
    <property type="entry name" value="C2_domain_sf"/>
</dbReference>
<dbReference type="STRING" id="4829.A0A163J829"/>
<dbReference type="Pfam" id="PF22785">
    <property type="entry name" value="Tc-R-P"/>
    <property type="match status" value="1"/>
</dbReference>
<dbReference type="EC" id="3.1.3.48" evidence="5"/>
<comment type="catalytic activity">
    <reaction evidence="16">
        <text>a 1,2-diacyl-sn-glycero-3-phospho-(1D-myo-inositol-3,4,5-trisphosphate) + H2O = a 1,2-diacyl-sn-glycero-3-phospho-(1D-myo-inositol-4,5-bisphosphate) + phosphate</text>
        <dbReference type="Rhea" id="RHEA:25017"/>
        <dbReference type="ChEBI" id="CHEBI:15377"/>
        <dbReference type="ChEBI" id="CHEBI:43474"/>
        <dbReference type="ChEBI" id="CHEBI:57836"/>
        <dbReference type="ChEBI" id="CHEBI:58456"/>
        <dbReference type="EC" id="3.1.3.67"/>
    </reaction>
    <physiologicalReaction direction="left-to-right" evidence="16">
        <dbReference type="Rhea" id="RHEA:25018"/>
    </physiologicalReaction>
</comment>
<dbReference type="SUPFAM" id="SSF52799">
    <property type="entry name" value="(Phosphotyrosine protein) phosphatases II"/>
    <property type="match status" value="1"/>
</dbReference>
<dbReference type="GO" id="GO:0006629">
    <property type="term" value="P:lipid metabolic process"/>
    <property type="evidence" value="ECO:0007669"/>
    <property type="project" value="UniProtKB-KW"/>
</dbReference>
<keyword evidence="10" id="KW-0443">Lipid metabolism</keyword>
<feature type="domain" description="C2 tensin-type" evidence="24">
    <location>
        <begin position="190"/>
        <end position="322"/>
    </location>
</feature>
<dbReference type="EC" id="3.1.3.67" evidence="4"/>
<dbReference type="SUPFAM" id="SSF49562">
    <property type="entry name" value="C2 domain (Calcium/lipid-binding domain, CaLB)"/>
    <property type="match status" value="1"/>
</dbReference>
<evidence type="ECO:0000313" key="26">
    <source>
        <dbReference type="Proteomes" id="UP000078561"/>
    </source>
</evidence>
<comment type="catalytic activity">
    <reaction evidence="17">
        <text>1D-myo-inositol 1,3,4,5,6-pentakisphosphate + H2O = 1D-myo-inositol 1,4,5,6-tetrakisphosphate + phosphate</text>
        <dbReference type="Rhea" id="RHEA:77143"/>
        <dbReference type="ChEBI" id="CHEBI:15377"/>
        <dbReference type="ChEBI" id="CHEBI:43474"/>
        <dbReference type="ChEBI" id="CHEBI:57627"/>
        <dbReference type="ChEBI" id="CHEBI:57733"/>
    </reaction>
    <physiologicalReaction direction="left-to-right" evidence="17">
        <dbReference type="Rhea" id="RHEA:77144"/>
    </physiologicalReaction>
</comment>
<dbReference type="GO" id="GO:0050793">
    <property type="term" value="P:regulation of developmental process"/>
    <property type="evidence" value="ECO:0007669"/>
    <property type="project" value="UniProtKB-ARBA"/>
</dbReference>
<evidence type="ECO:0000256" key="19">
    <source>
        <dbReference type="ARBA" id="ARBA00047986"/>
    </source>
</evidence>
<dbReference type="GO" id="GO:0005829">
    <property type="term" value="C:cytosol"/>
    <property type="evidence" value="ECO:0007669"/>
    <property type="project" value="TreeGrafter"/>
</dbReference>
<dbReference type="EMBL" id="LT551908">
    <property type="protein sequence ID" value="SAL97713.1"/>
    <property type="molecule type" value="Genomic_DNA"/>
</dbReference>
<evidence type="ECO:0000256" key="13">
    <source>
        <dbReference type="ARBA" id="ARBA00034268"/>
    </source>
</evidence>
<evidence type="ECO:0000256" key="18">
    <source>
        <dbReference type="ARBA" id="ARBA00044309"/>
    </source>
</evidence>
<evidence type="ECO:0000256" key="21">
    <source>
        <dbReference type="ARBA" id="ARBA00051341"/>
    </source>
</evidence>
<dbReference type="Pfam" id="PF10409">
    <property type="entry name" value="PTEN_C2"/>
    <property type="match status" value="1"/>
</dbReference>
<evidence type="ECO:0000256" key="20">
    <source>
        <dbReference type="ARBA" id="ARBA00048832"/>
    </source>
</evidence>
<dbReference type="Proteomes" id="UP000078561">
    <property type="component" value="Unassembled WGS sequence"/>
</dbReference>
<evidence type="ECO:0000256" key="15">
    <source>
        <dbReference type="ARBA" id="ARBA00043734"/>
    </source>
</evidence>
<evidence type="ECO:0000256" key="1">
    <source>
        <dbReference type="ARBA" id="ARBA00004487"/>
    </source>
</evidence>
<dbReference type="OMA" id="HYRIINL"/>
<accession>A0A163J829</accession>
<dbReference type="FunCoup" id="A0A163J829">
    <property type="interactions" value="444"/>
</dbReference>
<dbReference type="GO" id="GO:0042995">
    <property type="term" value="C:cell projection"/>
    <property type="evidence" value="ECO:0007669"/>
    <property type="project" value="UniProtKB-ARBA"/>
</dbReference>
<keyword evidence="7" id="KW-0963">Cytoplasm</keyword>
<dbReference type="InterPro" id="IPR029021">
    <property type="entry name" value="Prot-tyrosine_phosphatase-like"/>
</dbReference>
<evidence type="ECO:0000256" key="7">
    <source>
        <dbReference type="ARBA" id="ARBA00022490"/>
    </source>
</evidence>
<evidence type="ECO:0000256" key="11">
    <source>
        <dbReference type="ARBA" id="ARBA00023273"/>
    </source>
</evidence>
<dbReference type="Gene3D" id="3.90.190.10">
    <property type="entry name" value="Protein tyrosine phosphatase superfamily"/>
    <property type="match status" value="1"/>
</dbReference>
<dbReference type="InParanoid" id="A0A163J829"/>
<dbReference type="PANTHER" id="PTHR12305:SF81">
    <property type="entry name" value="PHOSPHATIDYLINOSITOL 3,4,5-TRISPHOSPHATE 3-PHOSPHATASE AND DUAL-SPECIFICITY PROTEIN PHOSPHATASE PTEN"/>
    <property type="match status" value="1"/>
</dbReference>
<feature type="domain" description="Tyrosine specific protein phosphatases" evidence="22">
    <location>
        <begin position="103"/>
        <end position="160"/>
    </location>
</feature>
<dbReference type="AlphaFoldDB" id="A0A163J829"/>
<evidence type="ECO:0000256" key="3">
    <source>
        <dbReference type="ARBA" id="ARBA00007881"/>
    </source>
</evidence>
<comment type="catalytic activity">
    <reaction evidence="20">
        <text>O-phospho-L-threonyl-[protein] + H2O = L-threonyl-[protein] + phosphate</text>
        <dbReference type="Rhea" id="RHEA:47004"/>
        <dbReference type="Rhea" id="RHEA-COMP:11060"/>
        <dbReference type="Rhea" id="RHEA-COMP:11605"/>
        <dbReference type="ChEBI" id="CHEBI:15377"/>
        <dbReference type="ChEBI" id="CHEBI:30013"/>
        <dbReference type="ChEBI" id="CHEBI:43474"/>
        <dbReference type="ChEBI" id="CHEBI:61977"/>
        <dbReference type="EC" id="3.1.3.16"/>
    </reaction>
    <physiologicalReaction direction="left-to-right" evidence="20">
        <dbReference type="Rhea" id="RHEA:47005"/>
    </physiologicalReaction>
</comment>
<dbReference type="InterPro" id="IPR014020">
    <property type="entry name" value="Tensin_C2-dom"/>
</dbReference>
<dbReference type="PANTHER" id="PTHR12305">
    <property type="entry name" value="PHOSPHATASE WITH HOMOLOGY TO TENSIN"/>
    <property type="match status" value="1"/>
</dbReference>
<evidence type="ECO:0000256" key="8">
    <source>
        <dbReference type="ARBA" id="ARBA00022801"/>
    </source>
</evidence>
<evidence type="ECO:0000259" key="22">
    <source>
        <dbReference type="PROSITE" id="PS50056"/>
    </source>
</evidence>
<evidence type="ECO:0000256" key="4">
    <source>
        <dbReference type="ARBA" id="ARBA00013015"/>
    </source>
</evidence>
<dbReference type="OrthoDB" id="5632at2759"/>
<comment type="catalytic activity">
    <reaction evidence="12">
        <text>1,2-dihexadecanoyl-sn-glycero-3-phospho-(1D-myo-inositol-3,4,5-trisphosphate) + H2O = 1,2-dihexadecanoyl-sn-glycero-3-phospho-(1D-myo-inositol-4,5-bisphosphate) + phosphate</text>
        <dbReference type="Rhea" id="RHEA:43560"/>
        <dbReference type="ChEBI" id="CHEBI:15377"/>
        <dbReference type="ChEBI" id="CHEBI:43474"/>
        <dbReference type="ChEBI" id="CHEBI:83420"/>
        <dbReference type="ChEBI" id="CHEBI:83423"/>
    </reaction>
    <physiologicalReaction direction="left-to-right" evidence="12">
        <dbReference type="Rhea" id="RHEA:43561"/>
    </physiologicalReaction>
</comment>
<dbReference type="CDD" id="cd14509">
    <property type="entry name" value="PTP_PTEN"/>
    <property type="match status" value="1"/>
</dbReference>
<evidence type="ECO:0000256" key="5">
    <source>
        <dbReference type="ARBA" id="ARBA00013064"/>
    </source>
</evidence>
<evidence type="ECO:0000256" key="10">
    <source>
        <dbReference type="ARBA" id="ARBA00023098"/>
    </source>
</evidence>
<reference evidence="25" key="1">
    <citation type="submission" date="2016-04" db="EMBL/GenBank/DDBJ databases">
        <authorList>
            <person name="Evans L.H."/>
            <person name="Alamgir A."/>
            <person name="Owens N."/>
            <person name="Weber N.D."/>
            <person name="Virtaneva K."/>
            <person name="Barbian K."/>
            <person name="Babar A."/>
            <person name="Rosenke K."/>
        </authorList>
    </citation>
    <scope>NUCLEOTIDE SEQUENCE [LARGE SCALE GENOMIC DNA]</scope>
    <source>
        <strain evidence="25">CBS 101.48</strain>
    </source>
</reference>
<evidence type="ECO:0000313" key="25">
    <source>
        <dbReference type="EMBL" id="SAL97713.1"/>
    </source>
</evidence>
<evidence type="ECO:0000256" key="16">
    <source>
        <dbReference type="ARBA" id="ARBA00043760"/>
    </source>
</evidence>
<sequence length="323" mass="37341">MLNPLKRLVSENRQRYVHDNVDLDLSYITDRIIAMGFPSEGIEGLYRNHWTDVKSFLEKRHGLAHYKIFNLRAEKSYDKGRFGGNVSDYLFRDHQVPPLSMIERFCQDASNWLEQDDANVVVVHCKAGKGRTGVMIASLLLYMGVATDSQQAITMYGSNRTKNGKGVTIPSQIRYIDYYRRSMNDHATANQSLVLKTLTLHPEPTKYQGNGGRWVMFHIVDYQNKLLYSQDHPGCLMTRSAQTLTIETNGIDAISGDFKVQFSYYQLWKKRPLLHFWLNTAFMDHQHRPIKLTKPEIDQAFSDRACKDFDVDFTIELGFEEPL</sequence>
<comment type="catalytic activity">
    <reaction evidence="13">
        <text>1,2-dioctanoyl-sn-glycero-3-phospho-(1D-myo-inositol-3,4,5-trisphosphate) + H2O = 1,2-dioctanoyl-sn-glycero-3-phospho-(1D-myo-inositol-4,5-bisphosphate) + phosphate</text>
        <dbReference type="Rhea" id="RHEA:43552"/>
        <dbReference type="ChEBI" id="CHEBI:15377"/>
        <dbReference type="ChEBI" id="CHEBI:43474"/>
        <dbReference type="ChEBI" id="CHEBI:83416"/>
        <dbReference type="ChEBI" id="CHEBI:83419"/>
    </reaction>
    <physiologicalReaction direction="left-to-right" evidence="13">
        <dbReference type="Rhea" id="RHEA:43553"/>
    </physiologicalReaction>
</comment>
<dbReference type="InterPro" id="IPR016130">
    <property type="entry name" value="Tyr_Pase_AS"/>
</dbReference>
<evidence type="ECO:0000256" key="14">
    <source>
        <dbReference type="ARBA" id="ARBA00034338"/>
    </source>
</evidence>
<dbReference type="InterPro" id="IPR045101">
    <property type="entry name" value="PTP_PTEN"/>
</dbReference>
<gene>
    <name evidence="25" type="primary">ABSGL_03221.1 scaffold 4278</name>
</gene>
<comment type="catalytic activity">
    <reaction evidence="15">
        <text>1D-myo-inositol 1,3,4,5-tetrakisphosphate + H2O = 1D-myo-inositol 1,4,5-trisphosphate + phosphate</text>
        <dbReference type="Rhea" id="RHEA:77155"/>
        <dbReference type="ChEBI" id="CHEBI:15377"/>
        <dbReference type="ChEBI" id="CHEBI:43474"/>
        <dbReference type="ChEBI" id="CHEBI:57895"/>
        <dbReference type="ChEBI" id="CHEBI:203600"/>
    </reaction>
    <physiologicalReaction direction="left-to-right" evidence="15">
        <dbReference type="Rhea" id="RHEA:77156"/>
    </physiologicalReaction>
</comment>
<dbReference type="EC" id="3.1.3.16" evidence="6"/>
<dbReference type="InterPro" id="IPR029023">
    <property type="entry name" value="Tensin_phosphatase"/>
</dbReference>
<keyword evidence="11" id="KW-0966">Cell projection</keyword>
<evidence type="ECO:0000256" key="17">
    <source>
        <dbReference type="ARBA" id="ARBA00043762"/>
    </source>
</evidence>
<dbReference type="GO" id="GO:0004725">
    <property type="term" value="F:protein tyrosine phosphatase activity"/>
    <property type="evidence" value="ECO:0007669"/>
    <property type="project" value="UniProtKB-EC"/>
</dbReference>
<dbReference type="SMART" id="SM01326">
    <property type="entry name" value="PTEN_C2"/>
    <property type="match status" value="1"/>
</dbReference>
<dbReference type="Gene3D" id="2.60.40.1110">
    <property type="match status" value="1"/>
</dbReference>
<comment type="subcellular location">
    <subcellularLocation>
        <location evidence="1">Cell projection</location>
        <location evidence="1">Neuron projection</location>
    </subcellularLocation>
    <subcellularLocation>
        <location evidence="2">Cytoplasm</location>
    </subcellularLocation>
</comment>
<keyword evidence="9" id="KW-0904">Protein phosphatase</keyword>
<evidence type="ECO:0000256" key="2">
    <source>
        <dbReference type="ARBA" id="ARBA00004496"/>
    </source>
</evidence>
<evidence type="ECO:0000259" key="24">
    <source>
        <dbReference type="PROSITE" id="PS51182"/>
    </source>
</evidence>
<comment type="catalytic activity">
    <reaction evidence="21">
        <text>O-phospho-L-tyrosyl-[protein] + H2O = L-tyrosyl-[protein] + phosphate</text>
        <dbReference type="Rhea" id="RHEA:10684"/>
        <dbReference type="Rhea" id="RHEA-COMP:10136"/>
        <dbReference type="Rhea" id="RHEA-COMP:20101"/>
        <dbReference type="ChEBI" id="CHEBI:15377"/>
        <dbReference type="ChEBI" id="CHEBI:43474"/>
        <dbReference type="ChEBI" id="CHEBI:46858"/>
        <dbReference type="ChEBI" id="CHEBI:61978"/>
        <dbReference type="EC" id="3.1.3.48"/>
    </reaction>
    <physiologicalReaction direction="left-to-right" evidence="21">
        <dbReference type="Rhea" id="RHEA:10685"/>
    </physiologicalReaction>
</comment>
<dbReference type="GO" id="GO:0016314">
    <property type="term" value="F:phosphatidylinositol-3,4,5-trisphosphate 3-phosphatase activity"/>
    <property type="evidence" value="ECO:0007669"/>
    <property type="project" value="UniProtKB-EC"/>
</dbReference>
<protein>
    <recommendedName>
        <fullName evidence="14">Phosphatidylinositol 3,4,5-trisphosphate 3-phosphatase and dual-specificity protein phosphatase PTEN</fullName>
        <ecNumber evidence="6">3.1.3.16</ecNumber>
        <ecNumber evidence="5">3.1.3.48</ecNumber>
        <ecNumber evidence="4">3.1.3.67</ecNumber>
    </recommendedName>
    <alternativeName>
        <fullName evidence="18">Inositol polyphosphate 3-phosphatase</fullName>
    </alternativeName>
</protein>
<dbReference type="GO" id="GO:0004722">
    <property type="term" value="F:protein serine/threonine phosphatase activity"/>
    <property type="evidence" value="ECO:0007669"/>
    <property type="project" value="UniProtKB-EC"/>
</dbReference>
<name>A0A163J829_ABSGL</name>
<keyword evidence="8" id="KW-0378">Hydrolase</keyword>
<dbReference type="PROSITE" id="PS50056">
    <property type="entry name" value="TYR_PHOSPHATASE_2"/>
    <property type="match status" value="1"/>
</dbReference>
<evidence type="ECO:0000256" key="6">
    <source>
        <dbReference type="ARBA" id="ARBA00013081"/>
    </source>
</evidence>
<proteinExistence type="inferred from homology"/>